<reference evidence="1" key="1">
    <citation type="submission" date="2021-01" db="EMBL/GenBank/DDBJ databases">
        <authorList>
            <person name="Sun Q."/>
        </authorList>
    </citation>
    <scope>NUCLEOTIDE SEQUENCE</scope>
    <source>
        <strain evidence="1">YIM B02566</strain>
    </source>
</reference>
<comment type="caution">
    <text evidence="1">The sequence shown here is derived from an EMBL/GenBank/DDBJ whole genome shotgun (WGS) entry which is preliminary data.</text>
</comment>
<dbReference type="EMBL" id="JAENHL010000006">
    <property type="protein sequence ID" value="MBK1865782.1"/>
    <property type="molecule type" value="Genomic_DNA"/>
</dbReference>
<keyword evidence="2" id="KW-1185">Reference proteome</keyword>
<dbReference type="Proteomes" id="UP000616151">
    <property type="component" value="Unassembled WGS sequence"/>
</dbReference>
<organism evidence="1 2">
    <name type="scientific">Taklimakanibacter albus</name>
    <dbReference type="NCBI Taxonomy" id="2800327"/>
    <lineage>
        <taxon>Bacteria</taxon>
        <taxon>Pseudomonadati</taxon>
        <taxon>Pseudomonadota</taxon>
        <taxon>Alphaproteobacteria</taxon>
        <taxon>Hyphomicrobiales</taxon>
        <taxon>Aestuariivirgaceae</taxon>
        <taxon>Taklimakanibacter</taxon>
    </lineage>
</organism>
<accession>A0ACC5QZF3</accession>
<protein>
    <submittedName>
        <fullName evidence="1">DNA mismatch endonuclease Vsr</fullName>
    </submittedName>
</protein>
<sequence>MADTVSTTHRSWNMSRIRGRDTEPEVKLRSLLHRAGYRFRLHDRKLPGRPDIVLPKYWATIFVHGCFWHRHEGCSNATTPSTRPEFWVAKFEGNVARDRSNAERLSDLGWRVIVVWECDLMKDPGGILSTINSTLRGDH</sequence>
<keyword evidence="1" id="KW-0378">Hydrolase</keyword>
<evidence type="ECO:0000313" key="1">
    <source>
        <dbReference type="EMBL" id="MBK1865782.1"/>
    </source>
</evidence>
<proteinExistence type="predicted"/>
<gene>
    <name evidence="1" type="primary">vsr</name>
    <name evidence="1" type="ORF">JHL16_05415</name>
</gene>
<keyword evidence="1" id="KW-0255">Endonuclease</keyword>
<name>A0ACC5QZF3_9HYPH</name>
<keyword evidence="1" id="KW-0540">Nuclease</keyword>
<evidence type="ECO:0000313" key="2">
    <source>
        <dbReference type="Proteomes" id="UP000616151"/>
    </source>
</evidence>